<dbReference type="Pfam" id="PF00528">
    <property type="entry name" value="BPD_transp_1"/>
    <property type="match status" value="1"/>
</dbReference>
<dbReference type="OrthoDB" id="3210259at2"/>
<evidence type="ECO:0000313" key="9">
    <source>
        <dbReference type="EMBL" id="RVU20917.1"/>
    </source>
</evidence>
<dbReference type="Gene3D" id="1.10.3720.10">
    <property type="entry name" value="MetI-like"/>
    <property type="match status" value="1"/>
</dbReference>
<organism evidence="9 10">
    <name type="scientific">Streptomyces antnestii</name>
    <dbReference type="NCBI Taxonomy" id="2494256"/>
    <lineage>
        <taxon>Bacteria</taxon>
        <taxon>Bacillati</taxon>
        <taxon>Actinomycetota</taxon>
        <taxon>Actinomycetes</taxon>
        <taxon>Kitasatosporales</taxon>
        <taxon>Streptomycetaceae</taxon>
        <taxon>Streptomyces</taxon>
    </lineage>
</organism>
<evidence type="ECO:0000256" key="2">
    <source>
        <dbReference type="ARBA" id="ARBA00022448"/>
    </source>
</evidence>
<name>A0A437PF75_9ACTN</name>
<proteinExistence type="inferred from homology"/>
<keyword evidence="3" id="KW-1003">Cell membrane</keyword>
<evidence type="ECO:0000256" key="1">
    <source>
        <dbReference type="ARBA" id="ARBA00004651"/>
    </source>
</evidence>
<sequence length="317" mass="34756">MTIDMVEPDLRATKPTATAQRSTAGRRRTRSALLFLLPFGLLFAAMMLAPICYSLYKSLFTTHRSGLGLSRPTEMFAGFSNYATALHDNHFLMSILRVLLLGVVQVPVMLGLALLLALLLDSRSARFKRIFQVVFFLPFAMPGAIAAIMWSFLYARNLSPFTALFQHIGLHVDFLSDGLALVSIGNMMTWAYTGYNMLILYSALQAIPGELTEAAEMDGCSGWRLAWHVKVPLLRPALILTTVFSIIGTAQLYTEPAILQHDAPAVTITYTPIMAAQYAAGINNYGLAAAESVILAILTFVASFGFMKFTQRRGLGA</sequence>
<accession>A0A437PF75</accession>
<reference evidence="9 10" key="1">
    <citation type="submission" date="2019-01" db="EMBL/GenBank/DDBJ databases">
        <title>Genome sequences of Streptomyces and Rhizobium isolates collected from root and soil.</title>
        <authorList>
            <person name="Chhettri S."/>
            <person name="Sevigny J.L."/>
            <person name="Sen A."/>
            <person name="Ennis N."/>
            <person name="Tisa L."/>
        </authorList>
    </citation>
    <scope>NUCLEOTIDE SEQUENCE [LARGE SCALE GENOMIC DNA]</scope>
    <source>
        <strain evidence="9 10">San01</strain>
    </source>
</reference>
<evidence type="ECO:0000256" key="7">
    <source>
        <dbReference type="RuleBase" id="RU363032"/>
    </source>
</evidence>
<keyword evidence="6 7" id="KW-0472">Membrane</keyword>
<dbReference type="GO" id="GO:0005886">
    <property type="term" value="C:plasma membrane"/>
    <property type="evidence" value="ECO:0007669"/>
    <property type="project" value="UniProtKB-SubCell"/>
</dbReference>
<keyword evidence="4 7" id="KW-0812">Transmembrane</keyword>
<keyword evidence="10" id="KW-1185">Reference proteome</keyword>
<evidence type="ECO:0000256" key="4">
    <source>
        <dbReference type="ARBA" id="ARBA00022692"/>
    </source>
</evidence>
<dbReference type="SUPFAM" id="SSF161098">
    <property type="entry name" value="MetI-like"/>
    <property type="match status" value="1"/>
</dbReference>
<dbReference type="InterPro" id="IPR050809">
    <property type="entry name" value="UgpAE/MalFG_permease"/>
</dbReference>
<dbReference type="CDD" id="cd06261">
    <property type="entry name" value="TM_PBP2"/>
    <property type="match status" value="1"/>
</dbReference>
<feature type="transmembrane region" description="Helical" evidence="7">
    <location>
        <begin position="130"/>
        <end position="154"/>
    </location>
</feature>
<dbReference type="PANTHER" id="PTHR43227:SF8">
    <property type="entry name" value="DIACETYLCHITOBIOSE UPTAKE SYSTEM PERMEASE PROTEIN DASB"/>
    <property type="match status" value="1"/>
</dbReference>
<comment type="caution">
    <text evidence="9">The sequence shown here is derived from an EMBL/GenBank/DDBJ whole genome shotgun (WGS) entry which is preliminary data.</text>
</comment>
<dbReference type="EMBL" id="RZYA01000014">
    <property type="protein sequence ID" value="RVU20917.1"/>
    <property type="molecule type" value="Genomic_DNA"/>
</dbReference>
<feature type="transmembrane region" description="Helical" evidence="7">
    <location>
        <begin position="233"/>
        <end position="253"/>
    </location>
</feature>
<evidence type="ECO:0000256" key="6">
    <source>
        <dbReference type="ARBA" id="ARBA00023136"/>
    </source>
</evidence>
<protein>
    <submittedName>
        <fullName evidence="9">Sugar ABC transporter permease</fullName>
    </submittedName>
</protein>
<keyword evidence="5 7" id="KW-1133">Transmembrane helix</keyword>
<evidence type="ECO:0000256" key="5">
    <source>
        <dbReference type="ARBA" id="ARBA00022989"/>
    </source>
</evidence>
<comment type="similarity">
    <text evidence="7">Belongs to the binding-protein-dependent transport system permease family.</text>
</comment>
<feature type="transmembrane region" description="Helical" evidence="7">
    <location>
        <begin position="95"/>
        <end position="118"/>
    </location>
</feature>
<feature type="transmembrane region" description="Helical" evidence="7">
    <location>
        <begin position="285"/>
        <end position="307"/>
    </location>
</feature>
<keyword evidence="2 7" id="KW-0813">Transport</keyword>
<gene>
    <name evidence="9" type="ORF">EOT10_26645</name>
</gene>
<dbReference type="PANTHER" id="PTHR43227">
    <property type="entry name" value="BLL4140 PROTEIN"/>
    <property type="match status" value="1"/>
</dbReference>
<dbReference type="RefSeq" id="WP_127830871.1">
    <property type="nucleotide sequence ID" value="NZ_RZYA01000014.1"/>
</dbReference>
<feature type="transmembrane region" description="Helical" evidence="7">
    <location>
        <begin position="174"/>
        <end position="195"/>
    </location>
</feature>
<evidence type="ECO:0000259" key="8">
    <source>
        <dbReference type="PROSITE" id="PS50928"/>
    </source>
</evidence>
<feature type="transmembrane region" description="Helical" evidence="7">
    <location>
        <begin position="32"/>
        <end position="56"/>
    </location>
</feature>
<evidence type="ECO:0000313" key="10">
    <source>
        <dbReference type="Proteomes" id="UP000283128"/>
    </source>
</evidence>
<dbReference type="InterPro" id="IPR000515">
    <property type="entry name" value="MetI-like"/>
</dbReference>
<evidence type="ECO:0000256" key="3">
    <source>
        <dbReference type="ARBA" id="ARBA00022475"/>
    </source>
</evidence>
<feature type="domain" description="ABC transmembrane type-1" evidence="8">
    <location>
        <begin position="95"/>
        <end position="306"/>
    </location>
</feature>
<dbReference type="Proteomes" id="UP000283128">
    <property type="component" value="Unassembled WGS sequence"/>
</dbReference>
<dbReference type="AlphaFoldDB" id="A0A437PF75"/>
<dbReference type="InterPro" id="IPR035906">
    <property type="entry name" value="MetI-like_sf"/>
</dbReference>
<dbReference type="PROSITE" id="PS50928">
    <property type="entry name" value="ABC_TM1"/>
    <property type="match status" value="1"/>
</dbReference>
<dbReference type="GO" id="GO:0055085">
    <property type="term" value="P:transmembrane transport"/>
    <property type="evidence" value="ECO:0007669"/>
    <property type="project" value="InterPro"/>
</dbReference>
<comment type="subcellular location">
    <subcellularLocation>
        <location evidence="1 7">Cell membrane</location>
        <topology evidence="1 7">Multi-pass membrane protein</topology>
    </subcellularLocation>
</comment>